<reference evidence="1 3" key="1">
    <citation type="journal article" date="2016" name="BMC Genomics">
        <title>Comparative genomic and transcriptomic analyses of the Fuzhuan brick tea-fermentation fungus Aspergillus cristatus.</title>
        <authorList>
            <person name="Ge Y."/>
            <person name="Wang Y."/>
            <person name="Liu Y."/>
            <person name="Tan Y."/>
            <person name="Ren X."/>
            <person name="Zhang X."/>
            <person name="Hyde K.D."/>
            <person name="Liu Y."/>
            <person name="Liu Z."/>
        </authorList>
    </citation>
    <scope>NUCLEOTIDE SEQUENCE [LARGE SCALE GENOMIC DNA]</scope>
    <source>
        <strain evidence="1 3">GZAAS20.1005</strain>
    </source>
</reference>
<dbReference type="EMBL" id="JXNT01000001">
    <property type="protein sequence ID" value="ODM24370.1"/>
    <property type="molecule type" value="Genomic_DNA"/>
</dbReference>
<dbReference type="EMBL" id="JXNT01000001">
    <property type="protein sequence ID" value="ODM24332.1"/>
    <property type="molecule type" value="Genomic_DNA"/>
</dbReference>
<protein>
    <submittedName>
        <fullName evidence="1">Uncharacterized protein</fullName>
    </submittedName>
</protein>
<organism evidence="1 3">
    <name type="scientific">Aspergillus cristatus</name>
    <name type="common">Chinese Fuzhuan brick tea-fermentation fungus</name>
    <name type="synonym">Eurotium cristatum</name>
    <dbReference type="NCBI Taxonomy" id="573508"/>
    <lineage>
        <taxon>Eukaryota</taxon>
        <taxon>Fungi</taxon>
        <taxon>Dikarya</taxon>
        <taxon>Ascomycota</taxon>
        <taxon>Pezizomycotina</taxon>
        <taxon>Eurotiomycetes</taxon>
        <taxon>Eurotiomycetidae</taxon>
        <taxon>Eurotiales</taxon>
        <taxon>Aspergillaceae</taxon>
        <taxon>Aspergillus</taxon>
        <taxon>Aspergillus subgen. Aspergillus</taxon>
    </lineage>
</organism>
<dbReference type="VEuPathDB" id="FungiDB:SI65_01922"/>
<proteinExistence type="predicted"/>
<name>A0A1E3BTN2_ASPCR</name>
<dbReference type="AlphaFoldDB" id="A0A1E3BTN2"/>
<sequence>MLFKVRKETQTVQLSHYHTRAEENMYVLTPYPAMSLLTAYSAAALEELEQPANQDKEPGLPRSSIQPTDSWLILQHLVSSLPKMIAIAVQNIDTYGAPPTTAPNLNDCILSHLLCFLKSRKDYPKIARILVMDFFNTANKKLRCFDKHTFIHLREFRTGAWTSLSLLLSIHFMLAYVKWQKAKKFSVYSNKDLKSAWEHLRSAQDPPWQFFHKSPDSLVIKSVLGMAQLCSEIPSYSAYYMFANMGCEWRRGLTSIGAMILP</sequence>
<keyword evidence="3" id="KW-1185">Reference proteome</keyword>
<accession>A0A1E3BTN2</accession>
<gene>
    <name evidence="1" type="ORF">SI65_01922</name>
    <name evidence="2" type="ORF">SI65_01960</name>
</gene>
<dbReference type="Proteomes" id="UP000094569">
    <property type="component" value="Unassembled WGS sequence"/>
</dbReference>
<dbReference type="VEuPathDB" id="FungiDB:SI65_01960"/>
<evidence type="ECO:0000313" key="3">
    <source>
        <dbReference type="Proteomes" id="UP000094569"/>
    </source>
</evidence>
<evidence type="ECO:0000313" key="1">
    <source>
        <dbReference type="EMBL" id="ODM24332.1"/>
    </source>
</evidence>
<comment type="caution">
    <text evidence="1">The sequence shown here is derived from an EMBL/GenBank/DDBJ whole genome shotgun (WGS) entry which is preliminary data.</text>
</comment>
<evidence type="ECO:0000313" key="2">
    <source>
        <dbReference type="EMBL" id="ODM24370.1"/>
    </source>
</evidence>